<keyword evidence="7 11" id="KW-0805">Transcription regulation</keyword>
<dbReference type="EMBL" id="CM000608">
    <property type="protein sequence ID" value="EEC49752.1"/>
    <property type="molecule type" value="Genomic_DNA"/>
</dbReference>
<evidence type="ECO:0000259" key="14">
    <source>
        <dbReference type="PROSITE" id="PS00028"/>
    </source>
</evidence>
<dbReference type="SUPFAM" id="SSF57889">
    <property type="entry name" value="Cysteine-rich domain"/>
    <property type="match status" value="1"/>
</dbReference>
<accession>B7FW75</accession>
<dbReference type="InterPro" id="IPR036465">
    <property type="entry name" value="vWFA_dom_sf"/>
</dbReference>
<dbReference type="STRING" id="556484.B7FW75"/>
<keyword evidence="9" id="KW-0234">DNA repair</keyword>
<dbReference type="AlphaFoldDB" id="B7FW75"/>
<dbReference type="GO" id="GO:0006351">
    <property type="term" value="P:DNA-templated transcription"/>
    <property type="evidence" value="ECO:0007669"/>
    <property type="project" value="InterPro"/>
</dbReference>
<evidence type="ECO:0000256" key="13">
    <source>
        <dbReference type="SAM" id="MobiDB-lite"/>
    </source>
</evidence>
<dbReference type="InParanoid" id="B7FW75"/>
<keyword evidence="6 11" id="KW-0862">Zinc</keyword>
<reference evidence="16" key="2">
    <citation type="submission" date="2008-08" db="EMBL/GenBank/DDBJ databases">
        <authorList>
            <consortium name="Diatom Consortium"/>
            <person name="Grigoriev I."/>
            <person name="Grimwood J."/>
            <person name="Kuo A."/>
            <person name="Otillar R.P."/>
            <person name="Salamov A."/>
            <person name="Detter J.C."/>
            <person name="Lindquist E."/>
            <person name="Shapiro H."/>
            <person name="Lucas S."/>
            <person name="Glavina del Rio T."/>
            <person name="Pitluck S."/>
            <person name="Rokhsar D."/>
            <person name="Bowler C."/>
        </authorList>
    </citation>
    <scope>GENOME REANNOTATION</scope>
    <source>
        <strain evidence="16">CCAP 1055/1</strain>
    </source>
</reference>
<dbReference type="Gene3D" id="3.30.40.10">
    <property type="entry name" value="Zinc/RING finger domain, C3HC4 (zinc finger)"/>
    <property type="match status" value="1"/>
</dbReference>
<keyword evidence="16" id="KW-1185">Reference proteome</keyword>
<evidence type="ECO:0000256" key="11">
    <source>
        <dbReference type="PIRNR" id="PIRNR015919"/>
    </source>
</evidence>
<keyword evidence="5" id="KW-0863">Zinc-finger</keyword>
<evidence type="ECO:0000256" key="6">
    <source>
        <dbReference type="ARBA" id="ARBA00022833"/>
    </source>
</evidence>
<organism evidence="15 16">
    <name type="scientific">Phaeodactylum tricornutum (strain CCAP 1055/1)</name>
    <dbReference type="NCBI Taxonomy" id="556484"/>
    <lineage>
        <taxon>Eukaryota</taxon>
        <taxon>Sar</taxon>
        <taxon>Stramenopiles</taxon>
        <taxon>Ochrophyta</taxon>
        <taxon>Bacillariophyta</taxon>
        <taxon>Bacillariophyceae</taxon>
        <taxon>Bacillariophycidae</taxon>
        <taxon>Naviculales</taxon>
        <taxon>Phaeodactylaceae</taxon>
        <taxon>Phaeodactylum</taxon>
    </lineage>
</organism>
<reference evidence="15 16" key="1">
    <citation type="journal article" date="2008" name="Nature">
        <title>The Phaeodactylum genome reveals the evolutionary history of diatom genomes.</title>
        <authorList>
            <person name="Bowler C."/>
            <person name="Allen A.E."/>
            <person name="Badger J.H."/>
            <person name="Grimwood J."/>
            <person name="Jabbari K."/>
            <person name="Kuo A."/>
            <person name="Maheswari U."/>
            <person name="Martens C."/>
            <person name="Maumus F."/>
            <person name="Otillar R.P."/>
            <person name="Rayko E."/>
            <person name="Salamov A."/>
            <person name="Vandepoele K."/>
            <person name="Beszteri B."/>
            <person name="Gruber A."/>
            <person name="Heijde M."/>
            <person name="Katinka M."/>
            <person name="Mock T."/>
            <person name="Valentin K."/>
            <person name="Verret F."/>
            <person name="Berges J.A."/>
            <person name="Brownlee C."/>
            <person name="Cadoret J.P."/>
            <person name="Chiovitti A."/>
            <person name="Choi C.J."/>
            <person name="Coesel S."/>
            <person name="De Martino A."/>
            <person name="Detter J.C."/>
            <person name="Durkin C."/>
            <person name="Falciatore A."/>
            <person name="Fournet J."/>
            <person name="Haruta M."/>
            <person name="Huysman M.J."/>
            <person name="Jenkins B.D."/>
            <person name="Jiroutova K."/>
            <person name="Jorgensen R.E."/>
            <person name="Joubert Y."/>
            <person name="Kaplan A."/>
            <person name="Kroger N."/>
            <person name="Kroth P.G."/>
            <person name="La Roche J."/>
            <person name="Lindquist E."/>
            <person name="Lommer M."/>
            <person name="Martin-Jezequel V."/>
            <person name="Lopez P.J."/>
            <person name="Lucas S."/>
            <person name="Mangogna M."/>
            <person name="McGinnis K."/>
            <person name="Medlin L.K."/>
            <person name="Montsant A."/>
            <person name="Oudot-Le Secq M.P."/>
            <person name="Napoli C."/>
            <person name="Obornik M."/>
            <person name="Parker M.S."/>
            <person name="Petit J.L."/>
            <person name="Porcel B.M."/>
            <person name="Poulsen N."/>
            <person name="Robison M."/>
            <person name="Rychlewski L."/>
            <person name="Rynearson T.A."/>
            <person name="Schmutz J."/>
            <person name="Shapiro H."/>
            <person name="Siaut M."/>
            <person name="Stanley M."/>
            <person name="Sussman M.R."/>
            <person name="Taylor A.R."/>
            <person name="Vardi A."/>
            <person name="von Dassow P."/>
            <person name="Vyverman W."/>
            <person name="Willis A."/>
            <person name="Wyrwicz L.S."/>
            <person name="Rokhsar D.S."/>
            <person name="Weissenbach J."/>
            <person name="Armbrust E.V."/>
            <person name="Green B.R."/>
            <person name="Van de Peer Y."/>
            <person name="Grigoriev I.V."/>
        </authorList>
    </citation>
    <scope>NUCLEOTIDE SEQUENCE [LARGE SCALE GENOMIC DNA]</scope>
    <source>
        <strain evidence="15 16">CCAP 1055/1</strain>
    </source>
</reference>
<dbReference type="SUPFAM" id="SSF53300">
    <property type="entry name" value="vWA-like"/>
    <property type="match status" value="1"/>
</dbReference>
<dbReference type="RefSeq" id="XP_002179054.1">
    <property type="nucleotide sequence ID" value="XM_002179018.1"/>
</dbReference>
<dbReference type="InterPro" id="IPR012170">
    <property type="entry name" value="TFIIH_SSL1/p44"/>
</dbReference>
<dbReference type="eggNOG" id="KOG2807">
    <property type="taxonomic scope" value="Eukaryota"/>
</dbReference>
<dbReference type="PaxDb" id="2850-Phatr54326"/>
<dbReference type="Proteomes" id="UP000000759">
    <property type="component" value="Chromosome 5"/>
</dbReference>
<dbReference type="InterPro" id="IPR013087">
    <property type="entry name" value="Znf_C2H2_type"/>
</dbReference>
<dbReference type="PANTHER" id="PTHR12695">
    <property type="entry name" value="GENERAL TRANSCRIPTION FACTOR IIH SUBUNIT 2"/>
    <property type="match status" value="1"/>
</dbReference>
<dbReference type="Pfam" id="PF07975">
    <property type="entry name" value="C1_4"/>
    <property type="match status" value="1"/>
</dbReference>
<dbReference type="GO" id="GO:0000439">
    <property type="term" value="C:transcription factor TFIIH core complex"/>
    <property type="evidence" value="ECO:0007669"/>
    <property type="project" value="InterPro"/>
</dbReference>
<evidence type="ECO:0000256" key="9">
    <source>
        <dbReference type="ARBA" id="ARBA00023204"/>
    </source>
</evidence>
<keyword evidence="4" id="KW-0227">DNA damage</keyword>
<dbReference type="GO" id="GO:0006289">
    <property type="term" value="P:nucleotide-excision repair"/>
    <property type="evidence" value="ECO:0007669"/>
    <property type="project" value="UniProtKB-UniRule"/>
</dbReference>
<evidence type="ECO:0000256" key="7">
    <source>
        <dbReference type="ARBA" id="ARBA00023015"/>
    </source>
</evidence>
<dbReference type="SMART" id="SM01047">
    <property type="entry name" value="C1_4"/>
    <property type="match status" value="1"/>
</dbReference>
<comment type="similarity">
    <text evidence="2 11">Belongs to the GTF2H2 family.</text>
</comment>
<dbReference type="OrthoDB" id="284275at2759"/>
<dbReference type="InterPro" id="IPR013083">
    <property type="entry name" value="Znf_RING/FYVE/PHD"/>
</dbReference>
<evidence type="ECO:0000256" key="10">
    <source>
        <dbReference type="ARBA" id="ARBA00023242"/>
    </source>
</evidence>
<keyword evidence="3 11" id="KW-0479">Metal-binding</keyword>
<dbReference type="InterPro" id="IPR004595">
    <property type="entry name" value="TFIIH_C1-like_dom"/>
</dbReference>
<gene>
    <name evidence="15" type="primary">TFIIH-p44</name>
    <name evidence="15" type="ORF">PHATRDRAFT_54326</name>
</gene>
<feature type="compositionally biased region" description="Low complexity" evidence="13">
    <location>
        <begin position="1"/>
        <end position="12"/>
    </location>
</feature>
<dbReference type="GO" id="GO:0006357">
    <property type="term" value="P:regulation of transcription by RNA polymerase II"/>
    <property type="evidence" value="ECO:0007669"/>
    <property type="project" value="TreeGrafter"/>
</dbReference>
<evidence type="ECO:0000256" key="8">
    <source>
        <dbReference type="ARBA" id="ARBA00023163"/>
    </source>
</evidence>
<proteinExistence type="inferred from homology"/>
<feature type="zinc finger region" description="C4-type" evidence="12">
    <location>
        <begin position="318"/>
        <end position="335"/>
    </location>
</feature>
<evidence type="ECO:0000313" key="15">
    <source>
        <dbReference type="EMBL" id="EEC49752.1"/>
    </source>
</evidence>
<dbReference type="Pfam" id="PF04056">
    <property type="entry name" value="Ssl1"/>
    <property type="match status" value="1"/>
</dbReference>
<evidence type="ECO:0000256" key="1">
    <source>
        <dbReference type="ARBA" id="ARBA00004123"/>
    </source>
</evidence>
<dbReference type="PANTHER" id="PTHR12695:SF2">
    <property type="entry name" value="GENERAL TRANSCRIPTION FACTOR IIH SUBUNIT 2-RELATED"/>
    <property type="match status" value="1"/>
</dbReference>
<name>B7FW75_PHATC</name>
<dbReference type="PIRSF" id="PIRSF015919">
    <property type="entry name" value="TFIIH_SSL1"/>
    <property type="match status" value="1"/>
</dbReference>
<dbReference type="PROSITE" id="PS00028">
    <property type="entry name" value="ZINC_FINGER_C2H2_1"/>
    <property type="match status" value="1"/>
</dbReference>
<evidence type="ECO:0000256" key="3">
    <source>
        <dbReference type="ARBA" id="ARBA00022723"/>
    </source>
</evidence>
<feature type="domain" description="C2H2-type" evidence="14">
    <location>
        <begin position="385"/>
        <end position="405"/>
    </location>
</feature>
<dbReference type="FunCoup" id="B7FW75">
    <property type="interactions" value="297"/>
</dbReference>
<dbReference type="SMART" id="SM00327">
    <property type="entry name" value="VWA"/>
    <property type="match status" value="1"/>
</dbReference>
<sequence>MSAATTTTTTTAVGSDPTTSVSHAWEDNRSQNAWDQAVREDATGRIVVASGDTLAQAIRKRRKRLTQNDYAQRNRRVVRDMIRYVYVLIDVSRWMRVKDPVLPPGTRIDVTVAHLQHFVQEYYDQNPLSQLGFVLLKNGEAEILTQLSSSSKTHKLALDSVAQMAAAEGPSGGGEFSLQNGLELAGRSLGHQPSHGSREIVLVTAALSTCDPGYLLTETLPRLRQAQIRVSCLALNAELHVCRKLADETHGVLGVCLDRAHLRDWLRSQTVPPPTLPSRPHGCALVRMGFPTRIIADGPEFVHATRQQTVLARTAYTCPVCQAKNAALPADCAVCGLQLVLAPHLARSFHHLFPVPPFREVQPDTAVVSNSQVPVVASRQLRFACPDCHQVFCVDCDAFLHESLHNCPGCLCR</sequence>
<dbReference type="GO" id="GO:0008270">
    <property type="term" value="F:zinc ion binding"/>
    <property type="evidence" value="ECO:0007669"/>
    <property type="project" value="UniProtKB-UniRule"/>
</dbReference>
<dbReference type="GO" id="GO:0005675">
    <property type="term" value="C:transcription factor TFIIH holo complex"/>
    <property type="evidence" value="ECO:0007669"/>
    <property type="project" value="UniProtKB-UniRule"/>
</dbReference>
<dbReference type="KEGG" id="pti:PHATRDRAFT_54326"/>
<dbReference type="GeneID" id="7199623"/>
<evidence type="ECO:0000313" key="16">
    <source>
        <dbReference type="Proteomes" id="UP000000759"/>
    </source>
</evidence>
<evidence type="ECO:0000256" key="12">
    <source>
        <dbReference type="PIRSR" id="PIRSR015919-1"/>
    </source>
</evidence>
<protein>
    <recommendedName>
        <fullName evidence="11">General transcription factor IIH subunit</fullName>
    </recommendedName>
</protein>
<comment type="subcellular location">
    <subcellularLocation>
        <location evidence="1 11">Nucleus</location>
    </subcellularLocation>
</comment>
<keyword evidence="10 11" id="KW-0539">Nucleus</keyword>
<keyword evidence="8 11" id="KW-0804">Transcription</keyword>
<dbReference type="InterPro" id="IPR007198">
    <property type="entry name" value="Ssl1-like"/>
</dbReference>
<feature type="region of interest" description="Disordered" evidence="13">
    <location>
        <begin position="1"/>
        <end position="33"/>
    </location>
</feature>
<dbReference type="Gene3D" id="3.40.50.410">
    <property type="entry name" value="von Willebrand factor, type A domain"/>
    <property type="match status" value="1"/>
</dbReference>
<dbReference type="InterPro" id="IPR046349">
    <property type="entry name" value="C1-like_sf"/>
</dbReference>
<evidence type="ECO:0000256" key="2">
    <source>
        <dbReference type="ARBA" id="ARBA00006092"/>
    </source>
</evidence>
<evidence type="ECO:0000256" key="4">
    <source>
        <dbReference type="ARBA" id="ARBA00022763"/>
    </source>
</evidence>
<evidence type="ECO:0000256" key="5">
    <source>
        <dbReference type="ARBA" id="ARBA00022771"/>
    </source>
</evidence>
<dbReference type="HOGENOM" id="CLU_028556_1_1_1"/>
<dbReference type="FunFam" id="3.40.50.410:FF:000015">
    <property type="entry name" value="General transcription factor IIH subunit 2"/>
    <property type="match status" value="1"/>
</dbReference>
<dbReference type="NCBIfam" id="TIGR00622">
    <property type="entry name" value="ssl1"/>
    <property type="match status" value="1"/>
</dbReference>
<dbReference type="InterPro" id="IPR002035">
    <property type="entry name" value="VWF_A"/>
</dbReference>